<name>A0A9W8CUJ3_9FUNG</name>
<dbReference type="InterPro" id="IPR000941">
    <property type="entry name" value="Enolase"/>
</dbReference>
<dbReference type="SUPFAM" id="SSF51604">
    <property type="entry name" value="Enolase C-terminal domain-like"/>
    <property type="match status" value="1"/>
</dbReference>
<feature type="binding site" evidence="10">
    <location>
        <position position="322"/>
    </location>
    <ligand>
        <name>Mg(2+)</name>
        <dbReference type="ChEBI" id="CHEBI:18420"/>
    </ligand>
</feature>
<feature type="domain" description="Enolase N-terminal" evidence="12">
    <location>
        <begin position="3"/>
        <end position="133"/>
    </location>
</feature>
<feature type="binding site" evidence="9">
    <location>
        <position position="398"/>
    </location>
    <ligand>
        <name>substrate</name>
    </ligand>
</feature>
<dbReference type="Pfam" id="PF00113">
    <property type="entry name" value="Enolase_C"/>
    <property type="match status" value="1"/>
</dbReference>
<keyword evidence="14" id="KW-1185">Reference proteome</keyword>
<keyword evidence="6 13" id="KW-0456">Lyase</keyword>
<dbReference type="OrthoDB" id="1739814at2759"/>
<feature type="binding site" evidence="9">
    <location>
        <begin position="374"/>
        <end position="377"/>
    </location>
    <ligand>
        <name>substrate</name>
    </ligand>
</feature>
<comment type="catalytic activity">
    <reaction evidence="7">
        <text>(2R)-2-phosphoglycerate = phosphoenolpyruvate + H2O</text>
        <dbReference type="Rhea" id="RHEA:10164"/>
        <dbReference type="ChEBI" id="CHEBI:15377"/>
        <dbReference type="ChEBI" id="CHEBI:58289"/>
        <dbReference type="ChEBI" id="CHEBI:58702"/>
        <dbReference type="EC" id="4.2.1.11"/>
    </reaction>
</comment>
<evidence type="ECO:0000256" key="7">
    <source>
        <dbReference type="ARBA" id="ARBA00048333"/>
    </source>
</evidence>
<dbReference type="SFLD" id="SFLDF00002">
    <property type="entry name" value="enolase"/>
    <property type="match status" value="1"/>
</dbReference>
<dbReference type="SFLD" id="SFLDG00178">
    <property type="entry name" value="enolase"/>
    <property type="match status" value="1"/>
</dbReference>
<feature type="binding site" evidence="10">
    <location>
        <position position="295"/>
    </location>
    <ligand>
        <name>Mg(2+)</name>
        <dbReference type="ChEBI" id="CHEBI:18420"/>
    </ligand>
</feature>
<protein>
    <recommendedName>
        <fullName evidence="3">phosphopyruvate hydratase</fullName>
        <ecNumber evidence="3">4.2.1.11</ecNumber>
    </recommendedName>
</protein>
<feature type="active site" description="Proton donor" evidence="8">
    <location>
        <position position="211"/>
    </location>
</feature>
<dbReference type="InterPro" id="IPR020809">
    <property type="entry name" value="Enolase_CS"/>
</dbReference>
<dbReference type="SFLD" id="SFLDS00001">
    <property type="entry name" value="Enolase"/>
    <property type="match status" value="1"/>
</dbReference>
<dbReference type="PROSITE" id="PS00164">
    <property type="entry name" value="ENOLASE"/>
    <property type="match status" value="1"/>
</dbReference>
<keyword evidence="10" id="KW-0479">Metal-binding</keyword>
<dbReference type="GO" id="GO:0000287">
    <property type="term" value="F:magnesium ion binding"/>
    <property type="evidence" value="ECO:0007669"/>
    <property type="project" value="InterPro"/>
</dbReference>
<dbReference type="Proteomes" id="UP001143981">
    <property type="component" value="Unassembled WGS sequence"/>
</dbReference>
<evidence type="ECO:0000256" key="3">
    <source>
        <dbReference type="ARBA" id="ARBA00012058"/>
    </source>
</evidence>
<dbReference type="SUPFAM" id="SSF54826">
    <property type="entry name" value="Enolase N-terminal domain-like"/>
    <property type="match status" value="1"/>
</dbReference>
<comment type="pathway">
    <text evidence="1">Carbohydrate degradation; glycolysis; pyruvate from D-glyceraldehyde 3-phosphate: step 4/5.</text>
</comment>
<evidence type="ECO:0000256" key="4">
    <source>
        <dbReference type="ARBA" id="ARBA00022842"/>
    </source>
</evidence>
<dbReference type="CDD" id="cd03313">
    <property type="entry name" value="enolase"/>
    <property type="match status" value="1"/>
</dbReference>
<dbReference type="GO" id="GO:0004634">
    <property type="term" value="F:phosphopyruvate hydratase activity"/>
    <property type="evidence" value="ECO:0007669"/>
    <property type="project" value="UniProtKB-EC"/>
</dbReference>
<evidence type="ECO:0000256" key="8">
    <source>
        <dbReference type="PIRSR" id="PIRSR001400-1"/>
    </source>
</evidence>
<feature type="binding site" evidence="9">
    <location>
        <position position="295"/>
    </location>
    <ligand>
        <name>substrate</name>
    </ligand>
</feature>
<dbReference type="InterPro" id="IPR020810">
    <property type="entry name" value="Enolase_C"/>
</dbReference>
<dbReference type="SMART" id="SM01192">
    <property type="entry name" value="Enolase_C"/>
    <property type="match status" value="1"/>
</dbReference>
<evidence type="ECO:0000256" key="10">
    <source>
        <dbReference type="PIRSR" id="PIRSR001400-3"/>
    </source>
</evidence>
<feature type="binding site" evidence="10">
    <location>
        <position position="246"/>
    </location>
    <ligand>
        <name>Mg(2+)</name>
        <dbReference type="ChEBI" id="CHEBI:18420"/>
    </ligand>
</feature>
<sequence length="436" mass="46683">MAIVRIHARQIFDSRGNPTVEVDLTTDKGLFRAAVPSGASTGVHEALELRDGGDSYLGKGVSKAVAIVNTVIAPALIEAKIAVEDQQAIDDFMLKLDGTPNKSKLGANAILGVSLAAAKAGAAQKGVPLYQHFRDLSGRAHDRFVLPVPAFNVINGGSHAGNNLAMQEFMILPTGAESFSEAMRIGSEVYHSLKGVIKAKYGQDATNVGDEGGFAPNIQSSEEGLQLLTDAIEKAGYTGKVEIGMDVAASEFYKEGNYDLDFKNPSPDAAMVLPAKELATHYSGYAEKFPVVSIEDPFDQDDWDAYVHLQETLGQKIQIVGDDLLVTNPARIETAIEKKACNALLLKVNQIGTVTESIKAANLSFEAGWGVMVSHRSGETEDSTIADLVVGLGTGQIKTGAPCRSERLAKYNQILRIEEELGDKAIYAGKDFRKPF</sequence>
<evidence type="ECO:0000259" key="12">
    <source>
        <dbReference type="SMART" id="SM01193"/>
    </source>
</evidence>
<keyword evidence="4 10" id="KW-0460">Magnesium</keyword>
<organism evidence="13 14">
    <name type="scientific">Coemansia biformis</name>
    <dbReference type="NCBI Taxonomy" id="1286918"/>
    <lineage>
        <taxon>Eukaryota</taxon>
        <taxon>Fungi</taxon>
        <taxon>Fungi incertae sedis</taxon>
        <taxon>Zoopagomycota</taxon>
        <taxon>Kickxellomycotina</taxon>
        <taxon>Kickxellomycetes</taxon>
        <taxon>Kickxellales</taxon>
        <taxon>Kickxellaceae</taxon>
        <taxon>Coemansia</taxon>
    </lineage>
</organism>
<dbReference type="FunFam" id="3.20.20.120:FF:000002">
    <property type="entry name" value="Enolase 1"/>
    <property type="match status" value="1"/>
</dbReference>
<dbReference type="InterPro" id="IPR036849">
    <property type="entry name" value="Enolase-like_C_sf"/>
</dbReference>
<feature type="binding site" evidence="9">
    <location>
        <position position="322"/>
    </location>
    <ligand>
        <name>substrate</name>
    </ligand>
</feature>
<dbReference type="GO" id="GO:0006096">
    <property type="term" value="P:glycolytic process"/>
    <property type="evidence" value="ECO:0007669"/>
    <property type="project" value="UniProtKB-KW"/>
</dbReference>
<gene>
    <name evidence="13" type="primary">ENO1</name>
    <name evidence="13" type="ORF">LPJ61_005304</name>
</gene>
<dbReference type="InterPro" id="IPR029017">
    <property type="entry name" value="Enolase-like_N"/>
</dbReference>
<feature type="domain" description="Enolase C-terminal TIM barrel" evidence="11">
    <location>
        <begin position="143"/>
        <end position="435"/>
    </location>
</feature>
<keyword evidence="5" id="KW-0324">Glycolysis</keyword>
<feature type="binding site" evidence="9">
    <location>
        <position position="159"/>
    </location>
    <ligand>
        <name>substrate</name>
    </ligand>
</feature>
<evidence type="ECO:0000256" key="6">
    <source>
        <dbReference type="ARBA" id="ARBA00023239"/>
    </source>
</evidence>
<reference evidence="13" key="1">
    <citation type="submission" date="2022-07" db="EMBL/GenBank/DDBJ databases">
        <title>Phylogenomic reconstructions and comparative analyses of Kickxellomycotina fungi.</title>
        <authorList>
            <person name="Reynolds N.K."/>
            <person name="Stajich J.E."/>
            <person name="Barry K."/>
            <person name="Grigoriev I.V."/>
            <person name="Crous P."/>
            <person name="Smith M.E."/>
        </authorList>
    </citation>
    <scope>NUCLEOTIDE SEQUENCE</scope>
    <source>
        <strain evidence="13">BCRC 34381</strain>
    </source>
</reference>
<feature type="binding site" evidence="9">
    <location>
        <position position="168"/>
    </location>
    <ligand>
        <name>substrate</name>
    </ligand>
</feature>
<dbReference type="Gene3D" id="3.20.20.120">
    <property type="entry name" value="Enolase-like C-terminal domain"/>
    <property type="match status" value="1"/>
</dbReference>
<dbReference type="AlphaFoldDB" id="A0A9W8CUJ3"/>
<evidence type="ECO:0000256" key="2">
    <source>
        <dbReference type="ARBA" id="ARBA00009604"/>
    </source>
</evidence>
<evidence type="ECO:0000259" key="11">
    <source>
        <dbReference type="SMART" id="SM01192"/>
    </source>
</evidence>
<comment type="caution">
    <text evidence="13">The sequence shown here is derived from an EMBL/GenBank/DDBJ whole genome shotgun (WGS) entry which is preliminary data.</text>
</comment>
<dbReference type="FunFam" id="3.30.390.10:FF:000001">
    <property type="entry name" value="Enolase"/>
    <property type="match status" value="1"/>
</dbReference>
<dbReference type="Gene3D" id="3.30.390.10">
    <property type="entry name" value="Enolase-like, N-terminal domain"/>
    <property type="match status" value="1"/>
</dbReference>
<dbReference type="EMBL" id="JANBOI010001660">
    <property type="protein sequence ID" value="KAJ1726269.1"/>
    <property type="molecule type" value="Genomic_DNA"/>
</dbReference>
<evidence type="ECO:0000256" key="1">
    <source>
        <dbReference type="ARBA" id="ARBA00005031"/>
    </source>
</evidence>
<comment type="cofactor">
    <cofactor evidence="10">
        <name>Mg(2+)</name>
        <dbReference type="ChEBI" id="CHEBI:18420"/>
    </cofactor>
    <text evidence="10">Mg(2+) is required for catalysis and for stabilizing the dimer.</text>
</comment>
<dbReference type="PANTHER" id="PTHR11902:SF1">
    <property type="entry name" value="ENOLASE"/>
    <property type="match status" value="1"/>
</dbReference>
<dbReference type="EC" id="4.2.1.11" evidence="3"/>
<dbReference type="PIRSF" id="PIRSF001400">
    <property type="entry name" value="Enolase"/>
    <property type="match status" value="1"/>
</dbReference>
<proteinExistence type="inferred from homology"/>
<evidence type="ECO:0000313" key="14">
    <source>
        <dbReference type="Proteomes" id="UP001143981"/>
    </source>
</evidence>
<accession>A0A9W8CUJ3</accession>
<dbReference type="SMART" id="SM01193">
    <property type="entry name" value="Enolase_N"/>
    <property type="match status" value="1"/>
</dbReference>
<dbReference type="NCBIfam" id="TIGR01060">
    <property type="entry name" value="eno"/>
    <property type="match status" value="1"/>
</dbReference>
<comment type="similarity">
    <text evidence="2">Belongs to the enolase family.</text>
</comment>
<dbReference type="Pfam" id="PF03952">
    <property type="entry name" value="Enolase_N"/>
    <property type="match status" value="1"/>
</dbReference>
<feature type="active site" description="Proton acceptor" evidence="8">
    <location>
        <position position="347"/>
    </location>
</feature>
<dbReference type="GO" id="GO:0000015">
    <property type="term" value="C:phosphopyruvate hydratase complex"/>
    <property type="evidence" value="ECO:0007669"/>
    <property type="project" value="InterPro"/>
</dbReference>
<dbReference type="PANTHER" id="PTHR11902">
    <property type="entry name" value="ENOLASE"/>
    <property type="match status" value="1"/>
</dbReference>
<dbReference type="HAMAP" id="MF_00318">
    <property type="entry name" value="Enolase"/>
    <property type="match status" value="1"/>
</dbReference>
<evidence type="ECO:0000256" key="5">
    <source>
        <dbReference type="ARBA" id="ARBA00023152"/>
    </source>
</evidence>
<evidence type="ECO:0000256" key="9">
    <source>
        <dbReference type="PIRSR" id="PIRSR001400-2"/>
    </source>
</evidence>
<evidence type="ECO:0000313" key="13">
    <source>
        <dbReference type="EMBL" id="KAJ1726269.1"/>
    </source>
</evidence>
<dbReference type="InterPro" id="IPR020811">
    <property type="entry name" value="Enolase_N"/>
</dbReference>
<dbReference type="PRINTS" id="PR00148">
    <property type="entry name" value="ENOLASE"/>
</dbReference>